<dbReference type="Proteomes" id="UP000281474">
    <property type="component" value="Unassembled WGS sequence"/>
</dbReference>
<dbReference type="OrthoDB" id="7062774at2"/>
<dbReference type="InterPro" id="IPR025392">
    <property type="entry name" value="DUF4124"/>
</dbReference>
<proteinExistence type="predicted"/>
<evidence type="ECO:0000313" key="4">
    <source>
        <dbReference type="Proteomes" id="UP000281474"/>
    </source>
</evidence>
<accession>A0A3L8Q1N8</accession>
<keyword evidence="1" id="KW-0732">Signal</keyword>
<reference evidence="3 4" key="1">
    <citation type="submission" date="2018-09" db="EMBL/GenBank/DDBJ databases">
        <title>Phylogeny of the Shewanellaceae, and recommendation for two new genera, Pseudoshewanella and Parashewanella.</title>
        <authorList>
            <person name="Wang G."/>
        </authorList>
    </citation>
    <scope>NUCLEOTIDE SEQUENCE [LARGE SCALE GENOMIC DNA]</scope>
    <source>
        <strain evidence="3 4">C51</strain>
    </source>
</reference>
<evidence type="ECO:0000313" key="3">
    <source>
        <dbReference type="EMBL" id="RLV60758.1"/>
    </source>
</evidence>
<evidence type="ECO:0000256" key="1">
    <source>
        <dbReference type="SAM" id="SignalP"/>
    </source>
</evidence>
<sequence>MNMRNGLFLCLLLLSWSTMAAVYKWIDKDGNVHYSDKPRPGAVEVKPNVTTLNEMSWPSNKPKAQNEAIPQGETLAAQVTIVSPQDQQTIRDNNGRFEVTAVAQGVSKKSIWRLFINGNPYGNEQTSGRFQVDGLDRGEHKLKVVVNPQGSDAAYSSDEITIYLHRHSKNFPSSPLIRKKASQQ</sequence>
<feature type="domain" description="DUF4124" evidence="2">
    <location>
        <begin position="9"/>
        <end position="47"/>
    </location>
</feature>
<comment type="caution">
    <text evidence="3">The sequence shown here is derived from an EMBL/GenBank/DDBJ whole genome shotgun (WGS) entry which is preliminary data.</text>
</comment>
<dbReference type="Pfam" id="PF13511">
    <property type="entry name" value="DUF4124"/>
    <property type="match status" value="1"/>
</dbReference>
<evidence type="ECO:0000259" key="2">
    <source>
        <dbReference type="Pfam" id="PF13511"/>
    </source>
</evidence>
<dbReference type="AlphaFoldDB" id="A0A3L8Q1N8"/>
<name>A0A3L8Q1N8_9GAMM</name>
<protein>
    <submittedName>
        <fullName evidence="3">DUF4124 domain-containing protein</fullName>
    </submittedName>
</protein>
<organism evidence="3 4">
    <name type="scientific">Parashewanella curva</name>
    <dbReference type="NCBI Taxonomy" id="2338552"/>
    <lineage>
        <taxon>Bacteria</taxon>
        <taxon>Pseudomonadati</taxon>
        <taxon>Pseudomonadota</taxon>
        <taxon>Gammaproteobacteria</taxon>
        <taxon>Alteromonadales</taxon>
        <taxon>Shewanellaceae</taxon>
        <taxon>Parashewanella</taxon>
    </lineage>
</organism>
<gene>
    <name evidence="3" type="ORF">D5018_05655</name>
</gene>
<feature type="signal peptide" evidence="1">
    <location>
        <begin position="1"/>
        <end position="20"/>
    </location>
</feature>
<dbReference type="EMBL" id="QZEI01000012">
    <property type="protein sequence ID" value="RLV60758.1"/>
    <property type="molecule type" value="Genomic_DNA"/>
</dbReference>
<feature type="chain" id="PRO_5018192890" evidence="1">
    <location>
        <begin position="21"/>
        <end position="184"/>
    </location>
</feature>
<keyword evidence="4" id="KW-1185">Reference proteome</keyword>